<keyword evidence="1" id="KW-0472">Membrane</keyword>
<keyword evidence="1" id="KW-0812">Transmembrane</keyword>
<sequence length="228" mass="26581">MITPLKRKSFDELIPAVPTAEQYQYYWGDGQSVFRRVAISIASVIIFTILYNRVHENNPSSFAALMMFVCAALGGLYWMLEPVITASIRNAKLRRFAYCGFWQAEVLDVYVSQEVLARSEKVNARGRVDVSYDAESFLNIELGDETEFVTTLRLPMKRELKRIRPEQTVYMLLFSNDRRFGRVSRQTSDAYIPQYNLWVGDYPYVRRDAFIDLAKYINKRSPNRQPQI</sequence>
<protein>
    <recommendedName>
        <fullName evidence="4">Phosphate ABC transporter permease</fullName>
    </recommendedName>
</protein>
<evidence type="ECO:0000313" key="3">
    <source>
        <dbReference type="Proteomes" id="UP000631421"/>
    </source>
</evidence>
<feature type="transmembrane region" description="Helical" evidence="1">
    <location>
        <begin position="33"/>
        <end position="50"/>
    </location>
</feature>
<feature type="transmembrane region" description="Helical" evidence="1">
    <location>
        <begin position="62"/>
        <end position="80"/>
    </location>
</feature>
<proteinExistence type="predicted"/>
<evidence type="ECO:0000256" key="1">
    <source>
        <dbReference type="SAM" id="Phobius"/>
    </source>
</evidence>
<organism evidence="2 3">
    <name type="scientific">Pseudanabaena cinerea FACHB-1277</name>
    <dbReference type="NCBI Taxonomy" id="2949581"/>
    <lineage>
        <taxon>Bacteria</taxon>
        <taxon>Bacillati</taxon>
        <taxon>Cyanobacteriota</taxon>
        <taxon>Cyanophyceae</taxon>
        <taxon>Pseudanabaenales</taxon>
        <taxon>Pseudanabaenaceae</taxon>
        <taxon>Pseudanabaena</taxon>
        <taxon>Pseudanabaena cinerea</taxon>
    </lineage>
</organism>
<keyword evidence="1" id="KW-1133">Transmembrane helix</keyword>
<reference evidence="2" key="2">
    <citation type="submission" date="2020-08" db="EMBL/GenBank/DDBJ databases">
        <authorList>
            <person name="Chen M."/>
            <person name="Teng W."/>
            <person name="Zhao L."/>
            <person name="Hu C."/>
            <person name="Zhou Y."/>
            <person name="Han B."/>
            <person name="Song L."/>
            <person name="Shu W."/>
        </authorList>
    </citation>
    <scope>NUCLEOTIDE SEQUENCE</scope>
    <source>
        <strain evidence="2">FACHB-1277</strain>
    </source>
</reference>
<evidence type="ECO:0008006" key="4">
    <source>
        <dbReference type="Google" id="ProtNLM"/>
    </source>
</evidence>
<gene>
    <name evidence="2" type="ORF">H6F44_01650</name>
</gene>
<comment type="caution">
    <text evidence="2">The sequence shown here is derived from an EMBL/GenBank/DDBJ whole genome shotgun (WGS) entry which is preliminary data.</text>
</comment>
<keyword evidence="3" id="KW-1185">Reference proteome</keyword>
<dbReference type="EMBL" id="JACJPY010000003">
    <property type="protein sequence ID" value="MBD2148835.1"/>
    <property type="molecule type" value="Genomic_DNA"/>
</dbReference>
<dbReference type="RefSeq" id="WP_190349174.1">
    <property type="nucleotide sequence ID" value="NZ_JACJPY010000003.1"/>
</dbReference>
<name>A0A926Z4L5_9CYAN</name>
<evidence type="ECO:0000313" key="2">
    <source>
        <dbReference type="EMBL" id="MBD2148835.1"/>
    </source>
</evidence>
<dbReference type="AlphaFoldDB" id="A0A926Z4L5"/>
<accession>A0A926Z4L5</accession>
<dbReference type="Proteomes" id="UP000631421">
    <property type="component" value="Unassembled WGS sequence"/>
</dbReference>
<reference evidence="2" key="1">
    <citation type="journal article" date="2015" name="ISME J.">
        <title>Draft Genome Sequence of Streptomyces incarnatus NRRL8089, which Produces the Nucleoside Antibiotic Sinefungin.</title>
        <authorList>
            <person name="Oshima K."/>
            <person name="Hattori M."/>
            <person name="Shimizu H."/>
            <person name="Fukuda K."/>
            <person name="Nemoto M."/>
            <person name="Inagaki K."/>
            <person name="Tamura T."/>
        </authorList>
    </citation>
    <scope>NUCLEOTIDE SEQUENCE</scope>
    <source>
        <strain evidence="2">FACHB-1277</strain>
    </source>
</reference>